<evidence type="ECO:0000256" key="2">
    <source>
        <dbReference type="ARBA" id="ARBA00023125"/>
    </source>
</evidence>
<dbReference type="RefSeq" id="WP_177307596.1">
    <property type="nucleotide sequence ID" value="NZ_FPBO01000038.1"/>
</dbReference>
<dbReference type="Gene3D" id="1.10.150.130">
    <property type="match status" value="1"/>
</dbReference>
<evidence type="ECO:0000256" key="1">
    <source>
        <dbReference type="ARBA" id="ARBA00022908"/>
    </source>
</evidence>
<dbReference type="SUPFAM" id="SSF56349">
    <property type="entry name" value="DNA breaking-rejoining enzymes"/>
    <property type="match status" value="1"/>
</dbReference>
<dbReference type="InterPro" id="IPR010998">
    <property type="entry name" value="Integrase_recombinase_N"/>
</dbReference>
<dbReference type="GO" id="GO:0015074">
    <property type="term" value="P:DNA integration"/>
    <property type="evidence" value="ECO:0007669"/>
    <property type="project" value="UniProtKB-KW"/>
</dbReference>
<dbReference type="InterPro" id="IPR050090">
    <property type="entry name" value="Tyrosine_recombinase_XerCD"/>
</dbReference>
<dbReference type="PANTHER" id="PTHR30349:SF88">
    <property type="entry name" value="BLL1584 PROTEIN"/>
    <property type="match status" value="1"/>
</dbReference>
<keyword evidence="3" id="KW-0233">DNA recombination</keyword>
<evidence type="ECO:0000313" key="5">
    <source>
        <dbReference type="EMBL" id="SFV13258.1"/>
    </source>
</evidence>
<dbReference type="Gene3D" id="1.10.443.10">
    <property type="entry name" value="Intergrase catalytic core"/>
    <property type="match status" value="1"/>
</dbReference>
<dbReference type="PANTHER" id="PTHR30349">
    <property type="entry name" value="PHAGE INTEGRASE-RELATED"/>
    <property type="match status" value="1"/>
</dbReference>
<dbReference type="PROSITE" id="PS51898">
    <property type="entry name" value="TYR_RECOMBINASE"/>
    <property type="match status" value="1"/>
</dbReference>
<keyword evidence="1" id="KW-0229">DNA integration</keyword>
<dbReference type="EMBL" id="FPBO01000038">
    <property type="protein sequence ID" value="SFV13258.1"/>
    <property type="molecule type" value="Genomic_DNA"/>
</dbReference>
<dbReference type="AlphaFoldDB" id="A0A1I7LUD1"/>
<accession>A0A1I7LUD1</accession>
<gene>
    <name evidence="5" type="ORF">SAMN05216552_10385</name>
</gene>
<dbReference type="InterPro" id="IPR013762">
    <property type="entry name" value="Integrase-like_cat_sf"/>
</dbReference>
<dbReference type="GO" id="GO:0003677">
    <property type="term" value="F:DNA binding"/>
    <property type="evidence" value="ECO:0007669"/>
    <property type="project" value="UniProtKB-KW"/>
</dbReference>
<dbReference type="STRING" id="1035707.SAMN05216552_10385"/>
<dbReference type="Pfam" id="PF00589">
    <property type="entry name" value="Phage_integrase"/>
    <property type="match status" value="1"/>
</dbReference>
<evidence type="ECO:0000256" key="3">
    <source>
        <dbReference type="ARBA" id="ARBA00023172"/>
    </source>
</evidence>
<evidence type="ECO:0000313" key="6">
    <source>
        <dbReference type="Proteomes" id="UP000199391"/>
    </source>
</evidence>
<protein>
    <submittedName>
        <fullName evidence="5">Site-specific recombinase XerD</fullName>
    </submittedName>
</protein>
<keyword evidence="2" id="KW-0238">DNA-binding</keyword>
<sequence length="359" mass="39306">MSPEGEGNWAVRTLRNGQKIETSLGKMEAYRPSERFDQALVAAQAFAFGDNLPQTCSEEPQKSSSFTVWDACIAYIHRARDIRGDSAANDLAERYQRWIDGNPIQQLPLADLKPDHLRDFRRQLAATPAKANYSGGTRARAKSTVNRDLAALRAALNYAHTEGKIGSDSAWKVALKAIANATQRRRLYLEMDQRRALADAAQEDIRLFIRGMALLPLRPGALAALDVRDYDPRLPALLIGKDKGGHDRTILLPTAAVPILQTTSRDKSEQAPLFSRADGARWTKDSWNGPIKTAARKAGLPANTTAYTIRHSVITDLVHGGLDLLTVAQISGTSVAMIEKHYGHLRGDVAAGALARLVL</sequence>
<feature type="domain" description="Tyr recombinase" evidence="4">
    <location>
        <begin position="184"/>
        <end position="355"/>
    </location>
</feature>
<keyword evidence="6" id="KW-1185">Reference proteome</keyword>
<dbReference type="InterPro" id="IPR002104">
    <property type="entry name" value="Integrase_catalytic"/>
</dbReference>
<dbReference type="GO" id="GO:0006310">
    <property type="term" value="P:DNA recombination"/>
    <property type="evidence" value="ECO:0007669"/>
    <property type="project" value="UniProtKB-KW"/>
</dbReference>
<dbReference type="InterPro" id="IPR011010">
    <property type="entry name" value="DNA_brk_join_enz"/>
</dbReference>
<evidence type="ECO:0000259" key="4">
    <source>
        <dbReference type="PROSITE" id="PS51898"/>
    </source>
</evidence>
<name>A0A1I7LUD1_9BURK</name>
<reference evidence="6" key="1">
    <citation type="submission" date="2016-10" db="EMBL/GenBank/DDBJ databases">
        <authorList>
            <person name="Varghese N."/>
            <person name="Submissions S."/>
        </authorList>
    </citation>
    <scope>NUCLEOTIDE SEQUENCE [LARGE SCALE GENOMIC DNA]</scope>
    <source>
        <strain evidence="6">CGMCC 1.11014</strain>
    </source>
</reference>
<dbReference type="Proteomes" id="UP000199391">
    <property type="component" value="Unassembled WGS sequence"/>
</dbReference>
<organism evidence="5 6">
    <name type="scientific">Pseudoduganella namucuonensis</name>
    <dbReference type="NCBI Taxonomy" id="1035707"/>
    <lineage>
        <taxon>Bacteria</taxon>
        <taxon>Pseudomonadati</taxon>
        <taxon>Pseudomonadota</taxon>
        <taxon>Betaproteobacteria</taxon>
        <taxon>Burkholderiales</taxon>
        <taxon>Oxalobacteraceae</taxon>
        <taxon>Telluria group</taxon>
        <taxon>Pseudoduganella</taxon>
    </lineage>
</organism>
<proteinExistence type="predicted"/>